<dbReference type="AlphaFoldDB" id="A0A6C0ER13"/>
<evidence type="ECO:0000313" key="2">
    <source>
        <dbReference type="EMBL" id="QHT31616.1"/>
    </source>
</evidence>
<dbReference type="EMBL" id="MN738924">
    <property type="protein sequence ID" value="QHT31616.1"/>
    <property type="molecule type" value="Genomic_DNA"/>
</dbReference>
<reference evidence="2" key="1">
    <citation type="journal article" date="2020" name="Nature">
        <title>Giant virus diversity and host interactions through global metagenomics.</title>
        <authorList>
            <person name="Schulz F."/>
            <person name="Roux S."/>
            <person name="Paez-Espino D."/>
            <person name="Jungbluth S."/>
            <person name="Walsh D.A."/>
            <person name="Denef V.J."/>
            <person name="McMahon K.D."/>
            <person name="Konstantinidis K.T."/>
            <person name="Eloe-Fadrosh E.A."/>
            <person name="Kyrpides N.C."/>
            <person name="Woyke T."/>
        </authorList>
    </citation>
    <scope>NUCLEOTIDE SEQUENCE</scope>
    <source>
        <strain evidence="2">GVMAG-M-3300009155-48</strain>
    </source>
</reference>
<evidence type="ECO:0000256" key="1">
    <source>
        <dbReference type="SAM" id="Phobius"/>
    </source>
</evidence>
<organism evidence="2">
    <name type="scientific">viral metagenome</name>
    <dbReference type="NCBI Taxonomy" id="1070528"/>
    <lineage>
        <taxon>unclassified sequences</taxon>
        <taxon>metagenomes</taxon>
        <taxon>organismal metagenomes</taxon>
    </lineage>
</organism>
<proteinExistence type="predicted"/>
<feature type="transmembrane region" description="Helical" evidence="1">
    <location>
        <begin position="93"/>
        <end position="112"/>
    </location>
</feature>
<protein>
    <submittedName>
        <fullName evidence="2">Uncharacterized protein</fullName>
    </submittedName>
</protein>
<keyword evidence="1" id="KW-0472">Membrane</keyword>
<sequence length="116" mass="13183">MNSQLFEQSSSLIYSDFSHIKENFSLVEGYTYFDSNNNLNGNLDTYTKLQQTLSNDQKYDFNGNTLLFSDENLLISEQIKKDNEILITSENNLRIASTIAAATMIICAFFLIGSKK</sequence>
<name>A0A6C0ER13_9ZZZZ</name>
<keyword evidence="1" id="KW-1133">Transmembrane helix</keyword>
<accession>A0A6C0ER13</accession>
<keyword evidence="1" id="KW-0812">Transmembrane</keyword>